<dbReference type="AlphaFoldDB" id="A0AB73LEJ0"/>
<reference evidence="5 6" key="1">
    <citation type="submission" date="2016-10" db="EMBL/GenBank/DDBJ databases">
        <title>Evaluation of Human, Animal and Environmental Mycobacterium chelonae Isolates by Core Genome Phylogenomic Analysis, Targeted Gene Comparison, and Anti-microbial Susceptibility Patterns: A Tale of Mistaken Identities.</title>
        <authorList>
            <person name="Fogelson S.B."/>
            <person name="Camus A.C."/>
            <person name="Lorenz W."/>
            <person name="Vasireddy R."/>
            <person name="Vasireddy S."/>
            <person name="Smith T."/>
            <person name="Brown-Elliott B.A."/>
            <person name="Wallace R.J.Jr."/>
            <person name="Hasan N.A."/>
            <person name="Reischl U."/>
            <person name="Sanchez S."/>
        </authorList>
    </citation>
    <scope>NUCLEOTIDE SEQUENCE [LARGE SCALE GENOMIC DNA]</scope>
    <source>
        <strain evidence="5 6">42895</strain>
    </source>
</reference>
<evidence type="ECO:0000256" key="3">
    <source>
        <dbReference type="SAM" id="MobiDB-lite"/>
    </source>
</evidence>
<evidence type="ECO:0000259" key="4">
    <source>
        <dbReference type="PROSITE" id="PS50977"/>
    </source>
</evidence>
<dbReference type="Pfam" id="PF21313">
    <property type="entry name" value="EthR_C"/>
    <property type="match status" value="1"/>
</dbReference>
<keyword evidence="1 2" id="KW-0238">DNA-binding</keyword>
<evidence type="ECO:0000313" key="6">
    <source>
        <dbReference type="Proteomes" id="UP000180113"/>
    </source>
</evidence>
<dbReference type="EMBL" id="MLHW01000019">
    <property type="protein sequence ID" value="OHT48183.1"/>
    <property type="molecule type" value="Genomic_DNA"/>
</dbReference>
<gene>
    <name evidence="5" type="ORF">BKG62_21345</name>
</gene>
<dbReference type="InterPro" id="IPR050109">
    <property type="entry name" value="HTH-type_TetR-like_transc_reg"/>
</dbReference>
<dbReference type="Pfam" id="PF00440">
    <property type="entry name" value="TetR_N"/>
    <property type="match status" value="1"/>
</dbReference>
<feature type="region of interest" description="Disordered" evidence="3">
    <location>
        <begin position="1"/>
        <end position="30"/>
    </location>
</feature>
<dbReference type="PROSITE" id="PS01081">
    <property type="entry name" value="HTH_TETR_1"/>
    <property type="match status" value="1"/>
</dbReference>
<dbReference type="InterPro" id="IPR009057">
    <property type="entry name" value="Homeodomain-like_sf"/>
</dbReference>
<dbReference type="PANTHER" id="PTHR30055">
    <property type="entry name" value="HTH-TYPE TRANSCRIPTIONAL REGULATOR RUTR"/>
    <property type="match status" value="1"/>
</dbReference>
<dbReference type="Proteomes" id="UP000180113">
    <property type="component" value="Unassembled WGS sequence"/>
</dbReference>
<proteinExistence type="predicted"/>
<dbReference type="InterPro" id="IPR049397">
    <property type="entry name" value="EthR_C"/>
</dbReference>
<dbReference type="InterPro" id="IPR023772">
    <property type="entry name" value="DNA-bd_HTH_TetR-type_CS"/>
</dbReference>
<dbReference type="GO" id="GO:0000976">
    <property type="term" value="F:transcription cis-regulatory region binding"/>
    <property type="evidence" value="ECO:0007669"/>
    <property type="project" value="TreeGrafter"/>
</dbReference>
<sequence>MISPSAAQPPHASTAPSRRLAAGERKGDRREQQILDAAENLLGTTGYLNMTVNEIARAAGITRGGMYFYFGSKQEVVTALVARTVQALREKSTAALNDNAEPAAVVTTTMDRTLQLWLQHGVVMRAAVDLGSTIPAIDQLWTGAANVFIDAIATSLARSAIPRGAGPGDAPAMARALCWMIERTFYHASKVSAQELELAKQTCQIVWTQMMQSQSTC</sequence>
<dbReference type="PROSITE" id="PS50977">
    <property type="entry name" value="HTH_TETR_2"/>
    <property type="match status" value="1"/>
</dbReference>
<dbReference type="InterPro" id="IPR036271">
    <property type="entry name" value="Tet_transcr_reg_TetR-rel_C_sf"/>
</dbReference>
<feature type="compositionally biased region" description="Basic and acidic residues" evidence="3">
    <location>
        <begin position="21"/>
        <end position="30"/>
    </location>
</feature>
<name>A0AB73LEJ0_MYCCH</name>
<dbReference type="Gene3D" id="1.10.357.10">
    <property type="entry name" value="Tetracycline Repressor, domain 2"/>
    <property type="match status" value="1"/>
</dbReference>
<organism evidence="5 6">
    <name type="scientific">Mycobacteroides chelonae</name>
    <name type="common">Mycobacterium chelonae</name>
    <dbReference type="NCBI Taxonomy" id="1774"/>
    <lineage>
        <taxon>Bacteria</taxon>
        <taxon>Bacillati</taxon>
        <taxon>Actinomycetota</taxon>
        <taxon>Actinomycetes</taxon>
        <taxon>Mycobacteriales</taxon>
        <taxon>Mycobacteriaceae</taxon>
        <taxon>Mycobacteroides</taxon>
    </lineage>
</organism>
<evidence type="ECO:0000256" key="1">
    <source>
        <dbReference type="ARBA" id="ARBA00023125"/>
    </source>
</evidence>
<evidence type="ECO:0000256" key="2">
    <source>
        <dbReference type="PROSITE-ProRule" id="PRU00335"/>
    </source>
</evidence>
<dbReference type="SUPFAM" id="SSF48498">
    <property type="entry name" value="Tetracyclin repressor-like, C-terminal domain"/>
    <property type="match status" value="1"/>
</dbReference>
<feature type="domain" description="HTH tetR-type" evidence="4">
    <location>
        <begin position="28"/>
        <end position="88"/>
    </location>
</feature>
<evidence type="ECO:0000313" key="5">
    <source>
        <dbReference type="EMBL" id="OHT48183.1"/>
    </source>
</evidence>
<dbReference type="SUPFAM" id="SSF46689">
    <property type="entry name" value="Homeodomain-like"/>
    <property type="match status" value="1"/>
</dbReference>
<dbReference type="GO" id="GO:0003700">
    <property type="term" value="F:DNA-binding transcription factor activity"/>
    <property type="evidence" value="ECO:0007669"/>
    <property type="project" value="TreeGrafter"/>
</dbReference>
<dbReference type="RefSeq" id="WP_070919072.1">
    <property type="nucleotide sequence ID" value="NZ_CP058976.1"/>
</dbReference>
<protein>
    <submittedName>
        <fullName evidence="5">TetR family transcriptional regulator</fullName>
    </submittedName>
</protein>
<dbReference type="PANTHER" id="PTHR30055:SF184">
    <property type="entry name" value="HTH-TYPE TRANSCRIPTIONAL REGULATOR ETHR"/>
    <property type="match status" value="1"/>
</dbReference>
<dbReference type="Gene3D" id="1.10.10.60">
    <property type="entry name" value="Homeodomain-like"/>
    <property type="match status" value="1"/>
</dbReference>
<dbReference type="PRINTS" id="PR00455">
    <property type="entry name" value="HTHTETR"/>
</dbReference>
<dbReference type="InterPro" id="IPR001647">
    <property type="entry name" value="HTH_TetR"/>
</dbReference>
<feature type="DNA-binding region" description="H-T-H motif" evidence="2">
    <location>
        <begin position="51"/>
        <end position="70"/>
    </location>
</feature>
<comment type="caution">
    <text evidence="5">The sequence shown here is derived from an EMBL/GenBank/DDBJ whole genome shotgun (WGS) entry which is preliminary data.</text>
</comment>
<accession>A0AB73LEJ0</accession>